<dbReference type="PANTHER" id="PTHR30290">
    <property type="entry name" value="PERIPLASMIC BINDING COMPONENT OF ABC TRANSPORTER"/>
    <property type="match status" value="1"/>
</dbReference>
<dbReference type="Pfam" id="PF00496">
    <property type="entry name" value="SBP_bac_5"/>
    <property type="match status" value="1"/>
</dbReference>
<evidence type="ECO:0000313" key="2">
    <source>
        <dbReference type="EMBL" id="MEE2059220.1"/>
    </source>
</evidence>
<reference evidence="2 3" key="1">
    <citation type="submission" date="2023-07" db="EMBL/GenBank/DDBJ databases">
        <authorList>
            <person name="Girao M."/>
            <person name="Carvalho M.F."/>
        </authorList>
    </citation>
    <scope>NUCLEOTIDE SEQUENCE [LARGE SCALE GENOMIC DNA]</scope>
    <source>
        <strain evidence="2 3">YIM65754</strain>
    </source>
</reference>
<dbReference type="PANTHER" id="PTHR30290:SF83">
    <property type="entry name" value="ABC TRANSPORTER SUBSTRATE-BINDING PROTEIN"/>
    <property type="match status" value="1"/>
</dbReference>
<dbReference type="Proteomes" id="UP001336020">
    <property type="component" value="Unassembled WGS sequence"/>
</dbReference>
<evidence type="ECO:0000259" key="1">
    <source>
        <dbReference type="Pfam" id="PF00496"/>
    </source>
</evidence>
<protein>
    <submittedName>
        <fullName evidence="2">ABC transporter substrate-binding protein</fullName>
    </submittedName>
</protein>
<sequence length="471" mass="51462">MMDPHLTPSIIGAYPYLSPVYDRLIGVERTDSGTELVPMLAESWEFTPDGMELTFHLREATFHSGEPIDAEAVKWSIDRARALPASTVKKALGSIESVDTPDPRTVAMRLNRPASELLYQLSTLAGAIIDPIAGERDLSRETFGSGPYRIGELRVGDRASYTRFDEYWDPQAQNMATVEIVGLVDDQARLNALRSGQVDVALTKVTQYPDARRLADSGQFGLTDTDRSAWYSMYFNLDDPALGDIRVRRAMNLAIDREALSSGLLNNQCIPTSQPLQEGVLGYDEESTDRYRHDPEKAKRLLAEAGFDDGHPVRLDVLTVAGARTSEGVAIAIQEQLRQVGVELNLQPRELGQGVVEWREGNASGFQYTHPGAADPAVTMHDTYLDFLYPGPLPEGVAPVLEAPMDATLAGETRVAALTAASRAASENALELYVCAIPTQYLHSNRVSGLDRMSPPITGGPFDLRTVSVTG</sequence>
<accession>A0ABU7LCD8</accession>
<dbReference type="SUPFAM" id="SSF53850">
    <property type="entry name" value="Periplasmic binding protein-like II"/>
    <property type="match status" value="1"/>
</dbReference>
<evidence type="ECO:0000313" key="3">
    <source>
        <dbReference type="Proteomes" id="UP001336020"/>
    </source>
</evidence>
<dbReference type="InterPro" id="IPR039424">
    <property type="entry name" value="SBP_5"/>
</dbReference>
<dbReference type="EMBL" id="JAUTXY010000007">
    <property type="protein sequence ID" value="MEE2059220.1"/>
    <property type="molecule type" value="Genomic_DNA"/>
</dbReference>
<organism evidence="2 3">
    <name type="scientific">Rhodococcus artemisiae</name>
    <dbReference type="NCBI Taxonomy" id="714159"/>
    <lineage>
        <taxon>Bacteria</taxon>
        <taxon>Bacillati</taxon>
        <taxon>Actinomycetota</taxon>
        <taxon>Actinomycetes</taxon>
        <taxon>Mycobacteriales</taxon>
        <taxon>Nocardiaceae</taxon>
        <taxon>Rhodococcus</taxon>
    </lineage>
</organism>
<dbReference type="Gene3D" id="3.40.190.10">
    <property type="entry name" value="Periplasmic binding protein-like II"/>
    <property type="match status" value="1"/>
</dbReference>
<comment type="caution">
    <text evidence="2">The sequence shown here is derived from an EMBL/GenBank/DDBJ whole genome shotgun (WGS) entry which is preliminary data.</text>
</comment>
<proteinExistence type="predicted"/>
<keyword evidence="3" id="KW-1185">Reference proteome</keyword>
<gene>
    <name evidence="2" type="ORF">Q7514_17005</name>
</gene>
<dbReference type="InterPro" id="IPR000914">
    <property type="entry name" value="SBP_5_dom"/>
</dbReference>
<dbReference type="Gene3D" id="3.10.105.10">
    <property type="entry name" value="Dipeptide-binding Protein, Domain 3"/>
    <property type="match status" value="1"/>
</dbReference>
<dbReference type="RefSeq" id="WP_330134460.1">
    <property type="nucleotide sequence ID" value="NZ_JAUTXY010000007.1"/>
</dbReference>
<feature type="domain" description="Solute-binding protein family 5" evidence="1">
    <location>
        <begin position="35"/>
        <end position="362"/>
    </location>
</feature>
<name>A0ABU7LCD8_9NOCA</name>